<dbReference type="Pfam" id="PF09844">
    <property type="entry name" value="DUF2071"/>
    <property type="match status" value="1"/>
</dbReference>
<dbReference type="SUPFAM" id="SSF160104">
    <property type="entry name" value="Acetoacetate decarboxylase-like"/>
    <property type="match status" value="1"/>
</dbReference>
<evidence type="ECO:0008006" key="3">
    <source>
        <dbReference type="Google" id="ProtNLM"/>
    </source>
</evidence>
<gene>
    <name evidence="1" type="ORF">MFFC18_44240</name>
</gene>
<dbReference type="Gene3D" id="2.40.400.10">
    <property type="entry name" value="Acetoacetate decarboxylase-like"/>
    <property type="match status" value="1"/>
</dbReference>
<organism evidence="1 2">
    <name type="scientific">Mariniblastus fucicola</name>
    <dbReference type="NCBI Taxonomy" id="980251"/>
    <lineage>
        <taxon>Bacteria</taxon>
        <taxon>Pseudomonadati</taxon>
        <taxon>Planctomycetota</taxon>
        <taxon>Planctomycetia</taxon>
        <taxon>Pirellulales</taxon>
        <taxon>Pirellulaceae</taxon>
        <taxon>Mariniblastus</taxon>
    </lineage>
</organism>
<dbReference type="InterPro" id="IPR023375">
    <property type="entry name" value="ADC_dom_sf"/>
</dbReference>
<proteinExistence type="predicted"/>
<dbReference type="Proteomes" id="UP000322214">
    <property type="component" value="Chromosome"/>
</dbReference>
<dbReference type="PANTHER" id="PTHR39186:SF1">
    <property type="entry name" value="DUF2071 DOMAIN-CONTAINING PROTEIN"/>
    <property type="match status" value="1"/>
</dbReference>
<evidence type="ECO:0000313" key="1">
    <source>
        <dbReference type="EMBL" id="QEG24504.1"/>
    </source>
</evidence>
<sequence length="249" mass="28598">MHLNGTPEMPDVGRGLMRMVWHDLLFMHWKVDGDELREHLPSSLELDTWHGQAWIGIVPFRMSGVSLRWLPDVPWFSKFPELNVRTYVIGPDGQPGVWFYSLDATNPVAVRGARWLYNLQYMDAEIQFERERVCDCGCWIRYQSQRTHRGEPAADLSVEYRPIGPAYEAGCGTLLDWLTSRYSLFSADRQGRLYRGDIAHDAWKLRDAQAIIQCNSMTDGINVSLPADDPLLHFSARTKVIAGPIRRVH</sequence>
<name>A0A5B9PDZ1_9BACT</name>
<dbReference type="KEGG" id="mff:MFFC18_44240"/>
<dbReference type="PANTHER" id="PTHR39186">
    <property type="entry name" value="DUF2071 FAMILY PROTEIN"/>
    <property type="match status" value="1"/>
</dbReference>
<evidence type="ECO:0000313" key="2">
    <source>
        <dbReference type="Proteomes" id="UP000322214"/>
    </source>
</evidence>
<protein>
    <recommendedName>
        <fullName evidence="3">DUF2071 domain-containing protein</fullName>
    </recommendedName>
</protein>
<dbReference type="AlphaFoldDB" id="A0A5B9PDZ1"/>
<dbReference type="InterPro" id="IPR018644">
    <property type="entry name" value="DUF2071"/>
</dbReference>
<dbReference type="EMBL" id="CP042912">
    <property type="protein sequence ID" value="QEG24504.1"/>
    <property type="molecule type" value="Genomic_DNA"/>
</dbReference>
<keyword evidence="2" id="KW-1185">Reference proteome</keyword>
<dbReference type="STRING" id="980251.GCA_001642875_01145"/>
<accession>A0A5B9PDZ1</accession>
<reference evidence="1 2" key="1">
    <citation type="submission" date="2019-08" db="EMBL/GenBank/DDBJ databases">
        <title>Deep-cultivation of Planctomycetes and their phenomic and genomic characterization uncovers novel biology.</title>
        <authorList>
            <person name="Wiegand S."/>
            <person name="Jogler M."/>
            <person name="Boedeker C."/>
            <person name="Pinto D."/>
            <person name="Vollmers J."/>
            <person name="Rivas-Marin E."/>
            <person name="Kohn T."/>
            <person name="Peeters S.H."/>
            <person name="Heuer A."/>
            <person name="Rast P."/>
            <person name="Oberbeckmann S."/>
            <person name="Bunk B."/>
            <person name="Jeske O."/>
            <person name="Meyerdierks A."/>
            <person name="Storesund J.E."/>
            <person name="Kallscheuer N."/>
            <person name="Luecker S."/>
            <person name="Lage O.M."/>
            <person name="Pohl T."/>
            <person name="Merkel B.J."/>
            <person name="Hornburger P."/>
            <person name="Mueller R.-W."/>
            <person name="Bruemmer F."/>
            <person name="Labrenz M."/>
            <person name="Spormann A.M."/>
            <person name="Op den Camp H."/>
            <person name="Overmann J."/>
            <person name="Amann R."/>
            <person name="Jetten M.S.M."/>
            <person name="Mascher T."/>
            <person name="Medema M.H."/>
            <person name="Devos D.P."/>
            <person name="Kaster A.-K."/>
            <person name="Ovreas L."/>
            <person name="Rohde M."/>
            <person name="Galperin M.Y."/>
            <person name="Jogler C."/>
        </authorList>
    </citation>
    <scope>NUCLEOTIDE SEQUENCE [LARGE SCALE GENOMIC DNA]</scope>
    <source>
        <strain evidence="1 2">FC18</strain>
    </source>
</reference>